<feature type="chain" id="PRO_5047010397" description="Serine carboxypeptidase-like protein" evidence="6">
    <location>
        <begin position="27"/>
        <end position="342"/>
    </location>
</feature>
<dbReference type="InterPro" id="IPR033124">
    <property type="entry name" value="Ser_caboxypep_his_AS"/>
</dbReference>
<proteinExistence type="inferred from homology"/>
<dbReference type="PROSITE" id="PS00560">
    <property type="entry name" value="CARBOXYPEPT_SER_HIS"/>
    <property type="match status" value="1"/>
</dbReference>
<evidence type="ECO:0000256" key="1">
    <source>
        <dbReference type="ARBA" id="ARBA00009431"/>
    </source>
</evidence>
<accession>A0ABR0UJF1</accession>
<evidence type="ECO:0000256" key="2">
    <source>
        <dbReference type="ARBA" id="ARBA00022645"/>
    </source>
</evidence>
<organism evidence="7 8">
    <name type="scientific">Rehmannia glutinosa</name>
    <name type="common">Chinese foxglove</name>
    <dbReference type="NCBI Taxonomy" id="99300"/>
    <lineage>
        <taxon>Eukaryota</taxon>
        <taxon>Viridiplantae</taxon>
        <taxon>Streptophyta</taxon>
        <taxon>Embryophyta</taxon>
        <taxon>Tracheophyta</taxon>
        <taxon>Spermatophyta</taxon>
        <taxon>Magnoliopsida</taxon>
        <taxon>eudicotyledons</taxon>
        <taxon>Gunneridae</taxon>
        <taxon>Pentapetalae</taxon>
        <taxon>asterids</taxon>
        <taxon>lamiids</taxon>
        <taxon>Lamiales</taxon>
        <taxon>Orobanchaceae</taxon>
        <taxon>Rehmannieae</taxon>
        <taxon>Rehmannia</taxon>
    </lineage>
</organism>
<dbReference type="SUPFAM" id="SSF53474">
    <property type="entry name" value="alpha/beta-Hydrolases"/>
    <property type="match status" value="1"/>
</dbReference>
<evidence type="ECO:0008006" key="9">
    <source>
        <dbReference type="Google" id="ProtNLM"/>
    </source>
</evidence>
<sequence>MMNFTNLATWILPWLLLMLIFHSAASQSIVKTLPGYSGNLPFKLETGYVSVGKNEEIELFYYFIESERNPNVDPLVLWITGGPGCSGLCGLAFEVGPIAFDASSFKFNGSLPSLILRPYSWTKIANVIFIDAPVGTGFSYATQADSCYTSDTLSAKDTYTFLRKWLLSHPVFITNDLYISGDSYGGMIIPVVAWEISKGNEAGLEPQMSLKSAKSSCFGQYVDPDPSNVQCIRALQLIDDEVLKSGKSVTRVYLMNTMLGDHDITVPYLATLKWIRQLNLSVVDDWRPWYVNGQVAGYTQRYNRNEFSLTYATIKGAGHTAPEYNPEQCYVMVDRWFSSYPL</sequence>
<evidence type="ECO:0000256" key="4">
    <source>
        <dbReference type="ARBA" id="ARBA00022801"/>
    </source>
</evidence>
<protein>
    <recommendedName>
        <fullName evidence="9">Serine carboxypeptidase-like protein</fullName>
    </recommendedName>
</protein>
<reference evidence="7 8" key="1">
    <citation type="journal article" date="2021" name="Comput. Struct. Biotechnol. J.">
        <title>De novo genome assembly of the potent medicinal plant Rehmannia glutinosa using nanopore technology.</title>
        <authorList>
            <person name="Ma L."/>
            <person name="Dong C."/>
            <person name="Song C."/>
            <person name="Wang X."/>
            <person name="Zheng X."/>
            <person name="Niu Y."/>
            <person name="Chen S."/>
            <person name="Feng W."/>
        </authorList>
    </citation>
    <scope>NUCLEOTIDE SEQUENCE [LARGE SCALE GENOMIC DNA]</scope>
    <source>
        <strain evidence="7">DH-2019</strain>
    </source>
</reference>
<keyword evidence="8" id="KW-1185">Reference proteome</keyword>
<dbReference type="EMBL" id="JABTTQ020002637">
    <property type="protein sequence ID" value="KAK6122754.1"/>
    <property type="molecule type" value="Genomic_DNA"/>
</dbReference>
<evidence type="ECO:0000313" key="8">
    <source>
        <dbReference type="Proteomes" id="UP001318860"/>
    </source>
</evidence>
<dbReference type="InterPro" id="IPR029058">
    <property type="entry name" value="AB_hydrolase_fold"/>
</dbReference>
<keyword evidence="5" id="KW-0325">Glycoprotein</keyword>
<evidence type="ECO:0000313" key="7">
    <source>
        <dbReference type="EMBL" id="KAK6122754.1"/>
    </source>
</evidence>
<keyword evidence="4" id="KW-0378">Hydrolase</keyword>
<dbReference type="PANTHER" id="PTHR11802">
    <property type="entry name" value="SERINE PROTEASE FAMILY S10 SERINE CARBOXYPEPTIDASE"/>
    <property type="match status" value="1"/>
</dbReference>
<comment type="caution">
    <text evidence="7">The sequence shown here is derived from an EMBL/GenBank/DDBJ whole genome shotgun (WGS) entry which is preliminary data.</text>
</comment>
<evidence type="ECO:0000256" key="6">
    <source>
        <dbReference type="SAM" id="SignalP"/>
    </source>
</evidence>
<dbReference type="Pfam" id="PF00450">
    <property type="entry name" value="Peptidase_S10"/>
    <property type="match status" value="2"/>
</dbReference>
<dbReference type="PRINTS" id="PR00724">
    <property type="entry name" value="CRBOXYPTASEC"/>
</dbReference>
<name>A0ABR0UJF1_REHGL</name>
<dbReference type="Gene3D" id="3.40.50.1820">
    <property type="entry name" value="alpha/beta hydrolase"/>
    <property type="match status" value="1"/>
</dbReference>
<feature type="signal peptide" evidence="6">
    <location>
        <begin position="1"/>
        <end position="26"/>
    </location>
</feature>
<dbReference type="Gene3D" id="3.40.50.11320">
    <property type="match status" value="1"/>
</dbReference>
<dbReference type="PANTHER" id="PTHR11802:SF310">
    <property type="entry name" value="SERINE CARBOXYPEPTIDASE-LIKE 18"/>
    <property type="match status" value="1"/>
</dbReference>
<keyword evidence="3" id="KW-0645">Protease</keyword>
<comment type="similarity">
    <text evidence="1">Belongs to the peptidase S10 family.</text>
</comment>
<keyword evidence="6" id="KW-0732">Signal</keyword>
<dbReference type="InterPro" id="IPR001563">
    <property type="entry name" value="Peptidase_S10"/>
</dbReference>
<evidence type="ECO:0000256" key="5">
    <source>
        <dbReference type="ARBA" id="ARBA00023180"/>
    </source>
</evidence>
<dbReference type="Proteomes" id="UP001318860">
    <property type="component" value="Unassembled WGS sequence"/>
</dbReference>
<keyword evidence="2" id="KW-0121">Carboxypeptidase</keyword>
<gene>
    <name evidence="7" type="ORF">DH2020_043492</name>
</gene>
<evidence type="ECO:0000256" key="3">
    <source>
        <dbReference type="ARBA" id="ARBA00022670"/>
    </source>
</evidence>